<dbReference type="Gene3D" id="3.40.50.880">
    <property type="match status" value="1"/>
</dbReference>
<dbReference type="SMART" id="SM01211">
    <property type="entry name" value="GATase_5"/>
    <property type="match status" value="1"/>
</dbReference>
<evidence type="ECO:0000313" key="1">
    <source>
        <dbReference type="EMBL" id="GFR49159.1"/>
    </source>
</evidence>
<accession>A0AAD3HPL9</accession>
<evidence type="ECO:0000313" key="2">
    <source>
        <dbReference type="Proteomes" id="UP001054857"/>
    </source>
</evidence>
<protein>
    <recommendedName>
        <fullName evidence="3">Phosphoribosylformylglycinamidine synthase</fullName>
    </recommendedName>
</protein>
<proteinExistence type="predicted"/>
<keyword evidence="2" id="KW-1185">Reference proteome</keyword>
<dbReference type="GO" id="GO:0006164">
    <property type="term" value="P:purine nucleotide biosynthetic process"/>
    <property type="evidence" value="ECO:0007669"/>
    <property type="project" value="TreeGrafter"/>
</dbReference>
<dbReference type="PANTHER" id="PTHR10099:SF1">
    <property type="entry name" value="PHOSPHORIBOSYLFORMYLGLYCINAMIDINE SYNTHASE"/>
    <property type="match status" value="1"/>
</dbReference>
<comment type="caution">
    <text evidence="1">The sequence shown here is derived from an EMBL/GenBank/DDBJ whole genome shotgun (WGS) entry which is preliminary data.</text>
</comment>
<evidence type="ECO:0008006" key="3">
    <source>
        <dbReference type="Google" id="ProtNLM"/>
    </source>
</evidence>
<dbReference type="SUPFAM" id="SSF52317">
    <property type="entry name" value="Class I glutamine amidotransferase-like"/>
    <property type="match status" value="1"/>
</dbReference>
<dbReference type="EMBL" id="BMAR01000028">
    <property type="protein sequence ID" value="GFR49159.1"/>
    <property type="molecule type" value="Genomic_DNA"/>
</dbReference>
<name>A0AAD3HPL9_9CHLO</name>
<dbReference type="PANTHER" id="PTHR10099">
    <property type="entry name" value="PHOSPHORIBOSYLFORMYLGLYCINAMIDINE SYNTHASE"/>
    <property type="match status" value="1"/>
</dbReference>
<gene>
    <name evidence="1" type="ORF">Agub_g11179</name>
</gene>
<dbReference type="AlphaFoldDB" id="A0AAD3HPL9"/>
<organism evidence="1 2">
    <name type="scientific">Astrephomene gubernaculifera</name>
    <dbReference type="NCBI Taxonomy" id="47775"/>
    <lineage>
        <taxon>Eukaryota</taxon>
        <taxon>Viridiplantae</taxon>
        <taxon>Chlorophyta</taxon>
        <taxon>core chlorophytes</taxon>
        <taxon>Chlorophyceae</taxon>
        <taxon>CS clade</taxon>
        <taxon>Chlamydomonadales</taxon>
        <taxon>Astrephomenaceae</taxon>
        <taxon>Astrephomene</taxon>
    </lineage>
</organism>
<dbReference type="Proteomes" id="UP001054857">
    <property type="component" value="Unassembled WGS sequence"/>
</dbReference>
<reference evidence="1 2" key="1">
    <citation type="journal article" date="2021" name="Sci. Rep.">
        <title>Genome sequencing of the multicellular alga Astrephomene provides insights into convergent evolution of germ-soma differentiation.</title>
        <authorList>
            <person name="Yamashita S."/>
            <person name="Yamamoto K."/>
            <person name="Matsuzaki R."/>
            <person name="Suzuki S."/>
            <person name="Yamaguchi H."/>
            <person name="Hirooka S."/>
            <person name="Minakuchi Y."/>
            <person name="Miyagishima S."/>
            <person name="Kawachi M."/>
            <person name="Toyoda A."/>
            <person name="Nozaki H."/>
        </authorList>
    </citation>
    <scope>NUCLEOTIDE SEQUENCE [LARGE SCALE GENOMIC DNA]</scope>
    <source>
        <strain evidence="1 2">NIES-4017</strain>
    </source>
</reference>
<dbReference type="GO" id="GO:0005737">
    <property type="term" value="C:cytoplasm"/>
    <property type="evidence" value="ECO:0007669"/>
    <property type="project" value="TreeGrafter"/>
</dbReference>
<dbReference type="InterPro" id="IPR029062">
    <property type="entry name" value="Class_I_gatase-like"/>
</dbReference>
<dbReference type="Pfam" id="PF13507">
    <property type="entry name" value="GATase_5"/>
    <property type="match status" value="1"/>
</dbReference>
<dbReference type="GO" id="GO:0004642">
    <property type="term" value="F:phosphoribosylformylglycinamidine synthase activity"/>
    <property type="evidence" value="ECO:0007669"/>
    <property type="project" value="TreeGrafter"/>
</dbReference>
<sequence length="179" mass="19573">MALLGWVPAPGGQQVPDARQPRFVHNASGRFESRWVQVRIQSSPSVLLKGMEGSVVGVWCAHGEGKCLFPDEAVRQEVLGKGLAPIQYVDADSQPTEVYPANPNGSPMGIAALCSEDGRHLAMMPHPERCFLTWQLPYVPPELGLQPKGPAPWIKLFQNAREWAEAHREGDSNGNGTQQ</sequence>